<evidence type="ECO:0000259" key="9">
    <source>
        <dbReference type="Pfam" id="PF01488"/>
    </source>
</evidence>
<keyword evidence="13" id="KW-1185">Reference proteome</keyword>
<keyword evidence="3 8" id="KW-0028">Amino-acid biosynthesis</keyword>
<dbReference type="Pfam" id="PF18317">
    <property type="entry name" value="SDH_C"/>
    <property type="match status" value="1"/>
</dbReference>
<accession>A0A9W6FV66</accession>
<protein>
    <recommendedName>
        <fullName evidence="2 8">Shikimate dehydrogenase (NADP(+))</fullName>
        <shortName evidence="8">SDH</shortName>
        <ecNumber evidence="2 8">1.1.1.25</ecNumber>
    </recommendedName>
</protein>
<dbReference type="InterPro" id="IPR013708">
    <property type="entry name" value="Shikimate_DH-bd_N"/>
</dbReference>
<feature type="binding site" evidence="8">
    <location>
        <position position="240"/>
    </location>
    <ligand>
        <name>NADP(+)</name>
        <dbReference type="ChEBI" id="CHEBI:58349"/>
    </ligand>
</feature>
<dbReference type="NCBIfam" id="TIGR00507">
    <property type="entry name" value="aroE"/>
    <property type="match status" value="1"/>
</dbReference>
<evidence type="ECO:0000256" key="4">
    <source>
        <dbReference type="ARBA" id="ARBA00022857"/>
    </source>
</evidence>
<comment type="subunit">
    <text evidence="8">Homodimer.</text>
</comment>
<dbReference type="EC" id="1.1.1.25" evidence="2 8"/>
<evidence type="ECO:0000256" key="8">
    <source>
        <dbReference type="HAMAP-Rule" id="MF_00222"/>
    </source>
</evidence>
<dbReference type="Proteomes" id="UP001144372">
    <property type="component" value="Unassembled WGS sequence"/>
</dbReference>
<dbReference type="InterPro" id="IPR036291">
    <property type="entry name" value="NAD(P)-bd_dom_sf"/>
</dbReference>
<dbReference type="SUPFAM" id="SSF53223">
    <property type="entry name" value="Aminoacid dehydrogenase-like, N-terminal domain"/>
    <property type="match status" value="1"/>
</dbReference>
<dbReference type="GO" id="GO:0050661">
    <property type="term" value="F:NADP binding"/>
    <property type="evidence" value="ECO:0007669"/>
    <property type="project" value="InterPro"/>
</dbReference>
<evidence type="ECO:0000313" key="12">
    <source>
        <dbReference type="EMBL" id="GLI35448.1"/>
    </source>
</evidence>
<dbReference type="AlphaFoldDB" id="A0A9W6FV66"/>
<comment type="caution">
    <text evidence="12">The sequence shown here is derived from an EMBL/GenBank/DDBJ whole genome shotgun (WGS) entry which is preliminary data.</text>
</comment>
<dbReference type="InterPro" id="IPR041121">
    <property type="entry name" value="SDH_C"/>
</dbReference>
<evidence type="ECO:0000313" key="13">
    <source>
        <dbReference type="Proteomes" id="UP001144372"/>
    </source>
</evidence>
<gene>
    <name evidence="8" type="primary">aroE</name>
    <name evidence="12" type="ORF">DAMNIGENAA_28810</name>
</gene>
<feature type="domain" description="Shikimate dehydrogenase substrate binding N-terminal" evidence="10">
    <location>
        <begin position="12"/>
        <end position="92"/>
    </location>
</feature>
<dbReference type="EMBL" id="BSDR01000001">
    <property type="protein sequence ID" value="GLI35448.1"/>
    <property type="molecule type" value="Genomic_DNA"/>
</dbReference>
<dbReference type="InterPro" id="IPR006151">
    <property type="entry name" value="Shikm_DH/Glu-tRNA_Rdtase"/>
</dbReference>
<dbReference type="Gene3D" id="3.40.50.10860">
    <property type="entry name" value="Leucine Dehydrogenase, chain A, domain 1"/>
    <property type="match status" value="1"/>
</dbReference>
<dbReference type="Pfam" id="PF01488">
    <property type="entry name" value="Shikimate_DH"/>
    <property type="match status" value="1"/>
</dbReference>
<reference evidence="12" key="1">
    <citation type="submission" date="2022-12" db="EMBL/GenBank/DDBJ databases">
        <title>Reference genome sequencing for broad-spectrum identification of bacterial and archaeal isolates by mass spectrometry.</title>
        <authorList>
            <person name="Sekiguchi Y."/>
            <person name="Tourlousse D.M."/>
        </authorList>
    </citation>
    <scope>NUCLEOTIDE SEQUENCE</scope>
    <source>
        <strain evidence="12">ASRB1</strain>
    </source>
</reference>
<evidence type="ECO:0000256" key="5">
    <source>
        <dbReference type="ARBA" id="ARBA00023002"/>
    </source>
</evidence>
<feature type="binding site" evidence="8">
    <location>
        <position position="90"/>
    </location>
    <ligand>
        <name>shikimate</name>
        <dbReference type="ChEBI" id="CHEBI:36208"/>
    </ligand>
</feature>
<feature type="domain" description="Quinate/shikimate 5-dehydrogenase/glutamyl-tRNA reductase" evidence="9">
    <location>
        <begin position="115"/>
        <end position="192"/>
    </location>
</feature>
<feature type="active site" description="Proton acceptor" evidence="8">
    <location>
        <position position="69"/>
    </location>
</feature>
<feature type="binding site" evidence="8">
    <location>
        <begin position="20"/>
        <end position="22"/>
    </location>
    <ligand>
        <name>shikimate</name>
        <dbReference type="ChEBI" id="CHEBI:36208"/>
    </ligand>
</feature>
<feature type="domain" description="SDH C-terminal" evidence="11">
    <location>
        <begin position="240"/>
        <end position="273"/>
    </location>
</feature>
<name>A0A9W6FV66_9BACT</name>
<keyword evidence="6 8" id="KW-0057">Aromatic amino acid biosynthesis</keyword>
<comment type="caution">
    <text evidence="8">Lacks conserved residue(s) required for the propagation of feature annotation.</text>
</comment>
<comment type="similarity">
    <text evidence="8">Belongs to the shikimate dehydrogenase family.</text>
</comment>
<dbReference type="GO" id="GO:0009073">
    <property type="term" value="P:aromatic amino acid family biosynthetic process"/>
    <property type="evidence" value="ECO:0007669"/>
    <property type="project" value="UniProtKB-KW"/>
</dbReference>
<comment type="pathway">
    <text evidence="1 8">Metabolic intermediate biosynthesis; chorismate biosynthesis; chorismate from D-erythrose 4-phosphate and phosphoenolpyruvate: step 4/7.</text>
</comment>
<evidence type="ECO:0000256" key="7">
    <source>
        <dbReference type="ARBA" id="ARBA00049442"/>
    </source>
</evidence>
<comment type="function">
    <text evidence="8">Involved in the biosynthesis of the chorismate, which leads to the biosynthesis of aromatic amino acids. Catalyzes the reversible NADPH linked reduction of 3-dehydroshikimate (DHSA) to yield shikimate (SA).</text>
</comment>
<dbReference type="InterPro" id="IPR046346">
    <property type="entry name" value="Aminoacid_DH-like_N_sf"/>
</dbReference>
<dbReference type="PANTHER" id="PTHR21089">
    <property type="entry name" value="SHIKIMATE DEHYDROGENASE"/>
    <property type="match status" value="1"/>
</dbReference>
<feature type="binding site" evidence="8">
    <location>
        <begin position="128"/>
        <end position="132"/>
    </location>
    <ligand>
        <name>NADP(+)</name>
        <dbReference type="ChEBI" id="CHEBI:58349"/>
    </ligand>
</feature>
<dbReference type="InterPro" id="IPR022893">
    <property type="entry name" value="Shikimate_DH_fam"/>
</dbReference>
<evidence type="ECO:0000256" key="1">
    <source>
        <dbReference type="ARBA" id="ARBA00004871"/>
    </source>
</evidence>
<dbReference type="PANTHER" id="PTHR21089:SF1">
    <property type="entry name" value="BIFUNCTIONAL 3-DEHYDROQUINATE DEHYDRATASE_SHIKIMATE DEHYDROGENASE, CHLOROPLASTIC"/>
    <property type="match status" value="1"/>
</dbReference>
<dbReference type="GO" id="GO:0009423">
    <property type="term" value="P:chorismate biosynthetic process"/>
    <property type="evidence" value="ECO:0007669"/>
    <property type="project" value="UniProtKB-UniRule"/>
</dbReference>
<dbReference type="SUPFAM" id="SSF51735">
    <property type="entry name" value="NAD(P)-binding Rossmann-fold domains"/>
    <property type="match status" value="1"/>
</dbReference>
<feature type="binding site" evidence="8">
    <location>
        <position position="65"/>
    </location>
    <ligand>
        <name>shikimate</name>
        <dbReference type="ChEBI" id="CHEBI:36208"/>
    </ligand>
</feature>
<feature type="binding site" evidence="8">
    <location>
        <position position="219"/>
    </location>
    <ligand>
        <name>shikimate</name>
        <dbReference type="ChEBI" id="CHEBI:36208"/>
    </ligand>
</feature>
<keyword evidence="5 8" id="KW-0560">Oxidoreductase</keyword>
<proteinExistence type="inferred from homology"/>
<evidence type="ECO:0000256" key="6">
    <source>
        <dbReference type="ARBA" id="ARBA00023141"/>
    </source>
</evidence>
<dbReference type="Gene3D" id="3.40.50.720">
    <property type="entry name" value="NAD(P)-binding Rossmann-like Domain"/>
    <property type="match status" value="1"/>
</dbReference>
<comment type="catalytic activity">
    <reaction evidence="7 8">
        <text>shikimate + NADP(+) = 3-dehydroshikimate + NADPH + H(+)</text>
        <dbReference type="Rhea" id="RHEA:17737"/>
        <dbReference type="ChEBI" id="CHEBI:15378"/>
        <dbReference type="ChEBI" id="CHEBI:16630"/>
        <dbReference type="ChEBI" id="CHEBI:36208"/>
        <dbReference type="ChEBI" id="CHEBI:57783"/>
        <dbReference type="ChEBI" id="CHEBI:58349"/>
        <dbReference type="EC" id="1.1.1.25"/>
    </reaction>
</comment>
<feature type="binding site" evidence="8">
    <location>
        <position position="247"/>
    </location>
    <ligand>
        <name>shikimate</name>
        <dbReference type="ChEBI" id="CHEBI:36208"/>
    </ligand>
</feature>
<dbReference type="RefSeq" id="WP_281795273.1">
    <property type="nucleotide sequence ID" value="NZ_BSDR01000001.1"/>
</dbReference>
<feature type="binding site" evidence="8">
    <location>
        <position position="217"/>
    </location>
    <ligand>
        <name>NADP(+)</name>
        <dbReference type="ChEBI" id="CHEBI:58349"/>
    </ligand>
</feature>
<organism evidence="12 13">
    <name type="scientific">Desulforhabdus amnigena</name>
    <dbReference type="NCBI Taxonomy" id="40218"/>
    <lineage>
        <taxon>Bacteria</taxon>
        <taxon>Pseudomonadati</taxon>
        <taxon>Thermodesulfobacteriota</taxon>
        <taxon>Syntrophobacteria</taxon>
        <taxon>Syntrophobacterales</taxon>
        <taxon>Syntrophobacteraceae</taxon>
        <taxon>Desulforhabdus</taxon>
    </lineage>
</organism>
<feature type="binding site" evidence="8">
    <location>
        <position position="105"/>
    </location>
    <ligand>
        <name>shikimate</name>
        <dbReference type="ChEBI" id="CHEBI:36208"/>
    </ligand>
</feature>
<dbReference type="CDD" id="cd01065">
    <property type="entry name" value="NAD_bind_Shikimate_DH"/>
    <property type="match status" value="1"/>
</dbReference>
<dbReference type="GO" id="GO:0019632">
    <property type="term" value="P:shikimate metabolic process"/>
    <property type="evidence" value="ECO:0007669"/>
    <property type="project" value="InterPro"/>
</dbReference>
<dbReference type="GO" id="GO:0004764">
    <property type="term" value="F:shikimate 3-dehydrogenase (NADP+) activity"/>
    <property type="evidence" value="ECO:0007669"/>
    <property type="project" value="UniProtKB-UniRule"/>
</dbReference>
<keyword evidence="4 8" id="KW-0521">NADP</keyword>
<evidence type="ECO:0000256" key="2">
    <source>
        <dbReference type="ARBA" id="ARBA00012962"/>
    </source>
</evidence>
<dbReference type="GO" id="GO:0008652">
    <property type="term" value="P:amino acid biosynthetic process"/>
    <property type="evidence" value="ECO:0007669"/>
    <property type="project" value="UniProtKB-KW"/>
</dbReference>
<sequence>MIRPVQKDLFAVIGNPVAHSLSPAMMNAVFLKLGMACVYVALEVDALEEDLETLHRMGIRGMSVTLPHKETAYRLAKAVDNTAQAIGAVNTLRRLENGWEGCNTDWLGSNRSLEQVTSLEGKRSLILGAGGVARAVAYGLKRSGASVTVSNRTVKRGEALAEAFHCDFIPLDELKRSPEDHGFQVVVQCTSAGLMGKESSPLVPESFFQRGMVVLDTVYRPLWTPFMLTAQKAGCIMVPGLEMLLHQGVAQLEWWLGLQHLPSEGIQVMRDTLKRALENE</sequence>
<evidence type="ECO:0000259" key="11">
    <source>
        <dbReference type="Pfam" id="PF18317"/>
    </source>
</evidence>
<dbReference type="HAMAP" id="MF_00222">
    <property type="entry name" value="Shikimate_DH_AroE"/>
    <property type="match status" value="1"/>
</dbReference>
<evidence type="ECO:0000259" key="10">
    <source>
        <dbReference type="Pfam" id="PF08501"/>
    </source>
</evidence>
<evidence type="ECO:0000256" key="3">
    <source>
        <dbReference type="ARBA" id="ARBA00022605"/>
    </source>
</evidence>
<dbReference type="Pfam" id="PF08501">
    <property type="entry name" value="Shikimate_dh_N"/>
    <property type="match status" value="1"/>
</dbReference>
<dbReference type="InterPro" id="IPR011342">
    <property type="entry name" value="Shikimate_DH"/>
</dbReference>
<feature type="binding site" evidence="8">
    <location>
        <begin position="151"/>
        <end position="156"/>
    </location>
    <ligand>
        <name>NADP(+)</name>
        <dbReference type="ChEBI" id="CHEBI:58349"/>
    </ligand>
</feature>